<feature type="transmembrane region" description="Helical" evidence="7">
    <location>
        <begin position="155"/>
        <end position="175"/>
    </location>
</feature>
<evidence type="ECO:0000313" key="9">
    <source>
        <dbReference type="EMBL" id="OAB73571.1"/>
    </source>
</evidence>
<keyword evidence="10" id="KW-1185">Reference proteome</keyword>
<feature type="transmembrane region" description="Helical" evidence="7">
    <location>
        <begin position="41"/>
        <end position="61"/>
    </location>
</feature>
<keyword evidence="3" id="KW-1003">Cell membrane</keyword>
<dbReference type="InterPro" id="IPR037185">
    <property type="entry name" value="EmrE-like"/>
</dbReference>
<feature type="domain" description="EamA" evidence="8">
    <location>
        <begin position="157"/>
        <end position="298"/>
    </location>
</feature>
<feature type="transmembrane region" description="Helical" evidence="7">
    <location>
        <begin position="12"/>
        <end position="35"/>
    </location>
</feature>
<reference evidence="9 10" key="1">
    <citation type="submission" date="2016-02" db="EMBL/GenBank/DDBJ databases">
        <title>Paenibacillus sp. LPB0068, isolated from Crassostrea gigas.</title>
        <authorList>
            <person name="Shin S.-K."/>
            <person name="Yi H."/>
        </authorList>
    </citation>
    <scope>NUCLEOTIDE SEQUENCE [LARGE SCALE GENOMIC DNA]</scope>
    <source>
        <strain evidence="9 10">LPB0068</strain>
    </source>
</reference>
<dbReference type="Pfam" id="PF00892">
    <property type="entry name" value="EamA"/>
    <property type="match status" value="2"/>
</dbReference>
<evidence type="ECO:0000256" key="7">
    <source>
        <dbReference type="SAM" id="Phobius"/>
    </source>
</evidence>
<proteinExistence type="inferred from homology"/>
<evidence type="ECO:0000313" key="10">
    <source>
        <dbReference type="Proteomes" id="UP000077134"/>
    </source>
</evidence>
<evidence type="ECO:0000259" key="8">
    <source>
        <dbReference type="Pfam" id="PF00892"/>
    </source>
</evidence>
<name>A0A167CTY9_9BACL</name>
<dbReference type="EMBL" id="LSFN01000021">
    <property type="protein sequence ID" value="OAB73571.1"/>
    <property type="molecule type" value="Genomic_DNA"/>
</dbReference>
<evidence type="ECO:0000256" key="3">
    <source>
        <dbReference type="ARBA" id="ARBA00022475"/>
    </source>
</evidence>
<keyword evidence="5 7" id="KW-1133">Transmembrane helix</keyword>
<dbReference type="InterPro" id="IPR050638">
    <property type="entry name" value="AA-Vitamin_Transporters"/>
</dbReference>
<evidence type="ECO:0000256" key="5">
    <source>
        <dbReference type="ARBA" id="ARBA00022989"/>
    </source>
</evidence>
<dbReference type="PANTHER" id="PTHR32322:SF18">
    <property type="entry name" value="S-ADENOSYLMETHIONINE_S-ADENOSYLHOMOCYSTEINE TRANSPORTER"/>
    <property type="match status" value="1"/>
</dbReference>
<dbReference type="GO" id="GO:0005886">
    <property type="term" value="C:plasma membrane"/>
    <property type="evidence" value="ECO:0007669"/>
    <property type="project" value="UniProtKB-SubCell"/>
</dbReference>
<dbReference type="RefSeq" id="WP_068659075.1">
    <property type="nucleotide sequence ID" value="NZ_CP017770.1"/>
</dbReference>
<evidence type="ECO:0000256" key="4">
    <source>
        <dbReference type="ARBA" id="ARBA00022692"/>
    </source>
</evidence>
<feature type="transmembrane region" description="Helical" evidence="7">
    <location>
        <begin position="187"/>
        <end position="205"/>
    </location>
</feature>
<dbReference type="STRING" id="1763538.LPB68_16035"/>
<evidence type="ECO:0000256" key="2">
    <source>
        <dbReference type="ARBA" id="ARBA00007362"/>
    </source>
</evidence>
<dbReference type="PANTHER" id="PTHR32322">
    <property type="entry name" value="INNER MEMBRANE TRANSPORTER"/>
    <property type="match status" value="1"/>
</dbReference>
<sequence length="306" mass="33432">MNNTRQNGSAYFAAFLYAIIIGFSFLFVKMTISAAHPLDVLAHRFTLSFFAISIPVIFGWISVSIKLKDLWPILRLALLSPVLFFAFQAFGLMSASSSEAGIIQASVPIFTLILASYFLKERSSSLQKISLLVSVVGVIFIFVMKGSSQVSSGNFQGVLLLLLSALAFAGYSVLARPLTRTFKPIELTYITLGVGFILFNIMAVGRHTTAGTLHEFLQPLTDISYIGALLYLGILSTMVTTLLSSFALSRIEASKMSVFINFSTLVSMVAGVIFLNEQLQYYHVIAAIMIILGVLGTNFLGNKRES</sequence>
<evidence type="ECO:0000256" key="6">
    <source>
        <dbReference type="ARBA" id="ARBA00023136"/>
    </source>
</evidence>
<protein>
    <submittedName>
        <fullName evidence="9">Transporter</fullName>
    </submittedName>
</protein>
<feature type="transmembrane region" description="Helical" evidence="7">
    <location>
        <begin position="258"/>
        <end position="275"/>
    </location>
</feature>
<dbReference type="OrthoDB" id="1682095at2"/>
<feature type="transmembrane region" description="Helical" evidence="7">
    <location>
        <begin position="281"/>
        <end position="301"/>
    </location>
</feature>
<feature type="transmembrane region" description="Helical" evidence="7">
    <location>
        <begin position="73"/>
        <end position="95"/>
    </location>
</feature>
<dbReference type="Proteomes" id="UP000077134">
    <property type="component" value="Unassembled WGS sequence"/>
</dbReference>
<organism evidence="9 10">
    <name type="scientific">Paenibacillus crassostreae</name>
    <dbReference type="NCBI Taxonomy" id="1763538"/>
    <lineage>
        <taxon>Bacteria</taxon>
        <taxon>Bacillati</taxon>
        <taxon>Bacillota</taxon>
        <taxon>Bacilli</taxon>
        <taxon>Bacillales</taxon>
        <taxon>Paenibacillaceae</taxon>
        <taxon>Paenibacillus</taxon>
    </lineage>
</organism>
<feature type="transmembrane region" description="Helical" evidence="7">
    <location>
        <begin position="101"/>
        <end position="119"/>
    </location>
</feature>
<gene>
    <name evidence="9" type="ORF">PNBC_13765</name>
</gene>
<dbReference type="KEGG" id="pcx:LPB68_16035"/>
<keyword evidence="4 7" id="KW-0812">Transmembrane</keyword>
<dbReference type="InterPro" id="IPR000620">
    <property type="entry name" value="EamA_dom"/>
</dbReference>
<accession>A0A167CTY9</accession>
<dbReference type="SUPFAM" id="SSF103481">
    <property type="entry name" value="Multidrug resistance efflux transporter EmrE"/>
    <property type="match status" value="2"/>
</dbReference>
<feature type="transmembrane region" description="Helical" evidence="7">
    <location>
        <begin position="225"/>
        <end position="246"/>
    </location>
</feature>
<evidence type="ECO:0000256" key="1">
    <source>
        <dbReference type="ARBA" id="ARBA00004651"/>
    </source>
</evidence>
<feature type="domain" description="EamA" evidence="8">
    <location>
        <begin position="9"/>
        <end position="142"/>
    </location>
</feature>
<feature type="transmembrane region" description="Helical" evidence="7">
    <location>
        <begin position="126"/>
        <end position="143"/>
    </location>
</feature>
<comment type="caution">
    <text evidence="9">The sequence shown here is derived from an EMBL/GenBank/DDBJ whole genome shotgun (WGS) entry which is preliminary data.</text>
</comment>
<dbReference type="AlphaFoldDB" id="A0A167CTY9"/>
<comment type="similarity">
    <text evidence="2">Belongs to the EamA transporter family.</text>
</comment>
<dbReference type="Gene3D" id="1.10.3730.20">
    <property type="match status" value="1"/>
</dbReference>
<keyword evidence="6 7" id="KW-0472">Membrane</keyword>
<comment type="subcellular location">
    <subcellularLocation>
        <location evidence="1">Cell membrane</location>
        <topology evidence="1">Multi-pass membrane protein</topology>
    </subcellularLocation>
</comment>